<evidence type="ECO:0000256" key="1">
    <source>
        <dbReference type="SAM" id="Coils"/>
    </source>
</evidence>
<reference evidence="3" key="1">
    <citation type="submission" date="2021-05" db="EMBL/GenBank/DDBJ databases">
        <title>A free-living protist that lacks canonical eukaryotic 1 DNA replication and segregation systems.</title>
        <authorList>
            <person name="Salas-Leiva D.E."/>
            <person name="Tromer E.C."/>
            <person name="Curtis B.A."/>
            <person name="Jerlstrom-Hultqvist J."/>
            <person name="Kolisko M."/>
            <person name="Yi Z."/>
            <person name="Salas-Leiva J.S."/>
            <person name="Gallot-Lavallee L."/>
            <person name="Kops G.J.P.L."/>
            <person name="Archibald J.M."/>
            <person name="Simpson A.G.B."/>
            <person name="Roger A.J."/>
        </authorList>
    </citation>
    <scope>NUCLEOTIDE SEQUENCE</scope>
    <source>
        <strain evidence="3">BICM</strain>
    </source>
</reference>
<comment type="caution">
    <text evidence="3">The sequence shown here is derived from an EMBL/GenBank/DDBJ whole genome shotgun (WGS) entry which is preliminary data.</text>
</comment>
<name>A0A8J6DZA2_9EUKA</name>
<evidence type="ECO:0000256" key="2">
    <source>
        <dbReference type="SAM" id="MobiDB-lite"/>
    </source>
</evidence>
<accession>A0A8J6DZA2</accession>
<proteinExistence type="predicted"/>
<feature type="compositionally biased region" description="Basic and acidic residues" evidence="2">
    <location>
        <begin position="63"/>
        <end position="75"/>
    </location>
</feature>
<evidence type="ECO:0000313" key="4">
    <source>
        <dbReference type="Proteomes" id="UP000717585"/>
    </source>
</evidence>
<sequence length="495" mass="55045">MNAAWSEGMEILKDISLSMPAFRESALSIEDSASPSPALSPQEQPPSQHTPKQPTGLVSQQKEWPRRFSLPKDEIAADSSSEAAEEFDRAPETEPEPVGRVKNAIKQALMDECHADYNVLVEELLKLKAENEALTIRIEGYREVYGNLLPQAGSKEDDLAARLHRGERVCLCHIRGLTAARDLLITVSRLGAGPGLPYVIMHVRRTLDRPLFEKLMREDVEWVRVANLVLSASNEPPIPTGDPDLDCIALIERQVRLGFDRGDLGSRLAQCGSIAGQCDMLKGSVKSFDQWKTALALSRDIFKHEGASIVSDHITAVRLVEHVALRHTIVPDPKWPGQLSANTLRTRLDLSEEAWIWLWIRSCARVGQWSQIFSCFKKGRGGRAKDALKSSIDRAHAVNYLIKVGAPDATVRVFLDMLSEENRVNIMTQVIPMASRPFLSYQTIQSISPANKDVAIECFKDGLRRVRTKARGDEKYKSALGEFERLLATQPLGSG</sequence>
<keyword evidence="4" id="KW-1185">Reference proteome</keyword>
<feature type="region of interest" description="Disordered" evidence="2">
    <location>
        <begin position="26"/>
        <end position="100"/>
    </location>
</feature>
<keyword evidence="1" id="KW-0175">Coiled coil</keyword>
<dbReference type="Proteomes" id="UP000717585">
    <property type="component" value="Unassembled WGS sequence"/>
</dbReference>
<dbReference type="EMBL" id="JAHDYR010000025">
    <property type="protein sequence ID" value="KAG9393354.1"/>
    <property type="molecule type" value="Genomic_DNA"/>
</dbReference>
<dbReference type="AlphaFoldDB" id="A0A8J6DZA2"/>
<feature type="compositionally biased region" description="Polar residues" evidence="2">
    <location>
        <begin position="31"/>
        <end position="62"/>
    </location>
</feature>
<gene>
    <name evidence="3" type="ORF">J8273_3489</name>
</gene>
<evidence type="ECO:0000313" key="3">
    <source>
        <dbReference type="EMBL" id="KAG9393354.1"/>
    </source>
</evidence>
<protein>
    <submittedName>
        <fullName evidence="3">Uncharacterized protein</fullName>
    </submittedName>
</protein>
<feature type="coiled-coil region" evidence="1">
    <location>
        <begin position="117"/>
        <end position="144"/>
    </location>
</feature>
<organism evidence="3 4">
    <name type="scientific">Carpediemonas membranifera</name>
    <dbReference type="NCBI Taxonomy" id="201153"/>
    <lineage>
        <taxon>Eukaryota</taxon>
        <taxon>Metamonada</taxon>
        <taxon>Carpediemonas-like organisms</taxon>
        <taxon>Carpediemonas</taxon>
    </lineage>
</organism>